<name>A0A9W6TVL6_9STRA</name>
<proteinExistence type="predicted"/>
<accession>A0A9W6TVL6</accession>
<sequence length="100" mass="11821">MLLETLRIINHNLPLRVGEYDESRLLQELAVKKEMIAVVNAKRVKETIIELFRSTKAEVWEYLADNRENYPNFTIVADFWTCKVTHNKVLGIRVYLIDKE</sequence>
<evidence type="ECO:0000313" key="1">
    <source>
        <dbReference type="EMBL" id="GMF20497.1"/>
    </source>
</evidence>
<dbReference type="EMBL" id="BSXT01000197">
    <property type="protein sequence ID" value="GMF20497.1"/>
    <property type="molecule type" value="Genomic_DNA"/>
</dbReference>
<organism evidence="1 2">
    <name type="scientific">Phytophthora fragariaefolia</name>
    <dbReference type="NCBI Taxonomy" id="1490495"/>
    <lineage>
        <taxon>Eukaryota</taxon>
        <taxon>Sar</taxon>
        <taxon>Stramenopiles</taxon>
        <taxon>Oomycota</taxon>
        <taxon>Peronosporomycetes</taxon>
        <taxon>Peronosporales</taxon>
        <taxon>Peronosporaceae</taxon>
        <taxon>Phytophthora</taxon>
    </lineage>
</organism>
<keyword evidence="2" id="KW-1185">Reference proteome</keyword>
<dbReference type="AlphaFoldDB" id="A0A9W6TVL6"/>
<gene>
    <name evidence="1" type="ORF">Pfra01_000247100</name>
</gene>
<dbReference type="OrthoDB" id="162805at2759"/>
<protein>
    <submittedName>
        <fullName evidence="1">Unnamed protein product</fullName>
    </submittedName>
</protein>
<comment type="caution">
    <text evidence="1">The sequence shown here is derived from an EMBL/GenBank/DDBJ whole genome shotgun (WGS) entry which is preliminary data.</text>
</comment>
<dbReference type="Proteomes" id="UP001165121">
    <property type="component" value="Unassembled WGS sequence"/>
</dbReference>
<reference evidence="1" key="1">
    <citation type="submission" date="2023-04" db="EMBL/GenBank/DDBJ databases">
        <title>Phytophthora fragariaefolia NBRC 109709.</title>
        <authorList>
            <person name="Ichikawa N."/>
            <person name="Sato H."/>
            <person name="Tonouchi N."/>
        </authorList>
    </citation>
    <scope>NUCLEOTIDE SEQUENCE</scope>
    <source>
        <strain evidence="1">NBRC 109709</strain>
    </source>
</reference>
<evidence type="ECO:0000313" key="2">
    <source>
        <dbReference type="Proteomes" id="UP001165121"/>
    </source>
</evidence>